<gene>
    <name evidence="1" type="ORF">PVE_R2G0491</name>
</gene>
<dbReference type="Proteomes" id="UP000245431">
    <property type="component" value="Chromosome PVE_r2"/>
</dbReference>
<sequence length="63" mass="6775">MNNPKFSELIAAAVKRLGPEGAASCMARALICLAHEAKNDLEFKADLGVVSIKRVSTPEPEKH</sequence>
<dbReference type="EMBL" id="LT599584">
    <property type="protein sequence ID" value="SBW84517.1"/>
    <property type="molecule type" value="Genomic_DNA"/>
</dbReference>
<organism evidence="1 2">
    <name type="scientific">Pseudomonas veronii 1YdBTEX2</name>
    <dbReference type="NCBI Taxonomy" id="1295141"/>
    <lineage>
        <taxon>Bacteria</taxon>
        <taxon>Pseudomonadati</taxon>
        <taxon>Pseudomonadota</taxon>
        <taxon>Gammaproteobacteria</taxon>
        <taxon>Pseudomonadales</taxon>
        <taxon>Pseudomonadaceae</taxon>
        <taxon>Pseudomonas</taxon>
    </lineage>
</organism>
<reference evidence="2" key="1">
    <citation type="submission" date="2016-07" db="EMBL/GenBank/DDBJ databases">
        <authorList>
            <person name="Florea S."/>
            <person name="Webb J.S."/>
            <person name="Jaromczyk J."/>
            <person name="Schardl C.L."/>
        </authorList>
    </citation>
    <scope>NUCLEOTIDE SEQUENCE [LARGE SCALE GENOMIC DNA]</scope>
    <source>
        <strain evidence="2">1YdBTEX2</strain>
    </source>
</reference>
<accession>A0A1D3K869</accession>
<evidence type="ECO:0000313" key="1">
    <source>
        <dbReference type="EMBL" id="SBW84517.1"/>
    </source>
</evidence>
<proteinExistence type="predicted"/>
<evidence type="ECO:0000313" key="2">
    <source>
        <dbReference type="Proteomes" id="UP000245431"/>
    </source>
</evidence>
<dbReference type="AlphaFoldDB" id="A0A1D3K869"/>
<protein>
    <submittedName>
        <fullName evidence="1">Uncharacterized protein</fullName>
    </submittedName>
</protein>
<name>A0A1D3K869_PSEVE</name>